<dbReference type="GO" id="GO:0015199">
    <property type="term" value="F:amino-acid betaine transmembrane transporter activity"/>
    <property type="evidence" value="ECO:0007669"/>
    <property type="project" value="TreeGrafter"/>
</dbReference>
<evidence type="ECO:0000256" key="6">
    <source>
        <dbReference type="ARBA" id="ARBA00022519"/>
    </source>
</evidence>
<dbReference type="GO" id="GO:0005886">
    <property type="term" value="C:plasma membrane"/>
    <property type="evidence" value="ECO:0007669"/>
    <property type="project" value="UniProtKB-SubCell"/>
</dbReference>
<evidence type="ECO:0000256" key="2">
    <source>
        <dbReference type="ARBA" id="ARBA00007822"/>
    </source>
</evidence>
<evidence type="ECO:0000256" key="1">
    <source>
        <dbReference type="ARBA" id="ARBA00004429"/>
    </source>
</evidence>
<evidence type="ECO:0000256" key="8">
    <source>
        <dbReference type="ARBA" id="ARBA00022989"/>
    </source>
</evidence>
<comment type="similarity">
    <text evidence="2">Belongs to the drug/metabolite transporter (DMT) superfamily. Small multidrug resistance (SMR) (TC 2.A.7.1) family. Mmr subfamily.</text>
</comment>
<evidence type="ECO:0000256" key="7">
    <source>
        <dbReference type="ARBA" id="ARBA00022692"/>
    </source>
</evidence>
<evidence type="ECO:0000256" key="4">
    <source>
        <dbReference type="ARBA" id="ARBA00021112"/>
    </source>
</evidence>
<dbReference type="KEGG" id="csx:CSING_00425"/>
<keyword evidence="7 11" id="KW-0812">Transmembrane</keyword>
<dbReference type="GO" id="GO:0015297">
    <property type="term" value="F:antiporter activity"/>
    <property type="evidence" value="ECO:0007669"/>
    <property type="project" value="TreeGrafter"/>
</dbReference>
<dbReference type="InterPro" id="IPR045324">
    <property type="entry name" value="Small_multidrug_res"/>
</dbReference>
<dbReference type="Gene3D" id="1.10.3730.20">
    <property type="match status" value="1"/>
</dbReference>
<reference evidence="13 14" key="1">
    <citation type="journal article" date="2015" name="Genome Announc.">
        <title>Complete Genome Sequence and Annotation of Corynebacterium singulare DSM 44357, Isolated from a Human Semen Specimen.</title>
        <authorList>
            <person name="Merten M."/>
            <person name="Brinkrolf K."/>
            <person name="Albersmeier A."/>
            <person name="Kutter Y."/>
            <person name="Ruckert C."/>
            <person name="Tauch A."/>
        </authorList>
    </citation>
    <scope>NUCLEOTIDE SEQUENCE [LARGE SCALE GENOMIC DNA]</scope>
    <source>
        <strain evidence="13">IBS B52218</strain>
    </source>
</reference>
<dbReference type="PANTHER" id="PTHR30561:SF2">
    <property type="entry name" value="SPERMIDINE EXPORT PROTEIN MDTJ"/>
    <property type="match status" value="1"/>
</dbReference>
<comment type="subunit">
    <text evidence="3">Forms a complex with MdtI.</text>
</comment>
<dbReference type="HOGENOM" id="CLU_133067_0_3_11"/>
<dbReference type="RefSeq" id="WP_042528740.1">
    <property type="nucleotide sequence ID" value="NZ_CP010827.1"/>
</dbReference>
<evidence type="ECO:0000313" key="14">
    <source>
        <dbReference type="Proteomes" id="UP000031890"/>
    </source>
</evidence>
<name>A0A0B6EXJ2_9CORY</name>
<sequence length="102" mass="10873">MIWLALAILIEVAGTLGLRMLAVHGHKAWIAWVVVAYVSSYVFLSLALREGMPLGVAYGIWTASGVALTALASYALFREPFTWLKGLGVALIIGGVLLVDMG</sequence>
<dbReference type="Pfam" id="PF00893">
    <property type="entry name" value="Multi_Drug_Res"/>
    <property type="match status" value="1"/>
</dbReference>
<dbReference type="InterPro" id="IPR000390">
    <property type="entry name" value="Small_drug/metabolite_transptr"/>
</dbReference>
<keyword evidence="10" id="KW-0046">Antibiotic resistance</keyword>
<evidence type="ECO:0000256" key="5">
    <source>
        <dbReference type="ARBA" id="ARBA00022475"/>
    </source>
</evidence>
<keyword evidence="5" id="KW-1003">Cell membrane</keyword>
<feature type="transmembrane region" description="Helical" evidence="12">
    <location>
        <begin position="29"/>
        <end position="48"/>
    </location>
</feature>
<dbReference type="GO" id="GO:0031460">
    <property type="term" value="P:glycine betaine transport"/>
    <property type="evidence" value="ECO:0007669"/>
    <property type="project" value="TreeGrafter"/>
</dbReference>
<feature type="transmembrane region" description="Helical" evidence="12">
    <location>
        <begin position="83"/>
        <end position="101"/>
    </location>
</feature>
<accession>A0A0B6EXJ2</accession>
<dbReference type="SUPFAM" id="SSF103481">
    <property type="entry name" value="Multidrug resistance efflux transporter EmrE"/>
    <property type="match status" value="1"/>
</dbReference>
<dbReference type="GO" id="GO:0015220">
    <property type="term" value="F:choline transmembrane transporter activity"/>
    <property type="evidence" value="ECO:0007669"/>
    <property type="project" value="TreeGrafter"/>
</dbReference>
<dbReference type="EMBL" id="CP010827">
    <property type="protein sequence ID" value="AJI77654.1"/>
    <property type="molecule type" value="Genomic_DNA"/>
</dbReference>
<evidence type="ECO:0000256" key="9">
    <source>
        <dbReference type="ARBA" id="ARBA00023136"/>
    </source>
</evidence>
<protein>
    <recommendedName>
        <fullName evidence="4">Spermidine export protein MdtJ</fullName>
    </recommendedName>
</protein>
<dbReference type="InterPro" id="IPR037185">
    <property type="entry name" value="EmrE-like"/>
</dbReference>
<comment type="subcellular location">
    <subcellularLocation>
        <location evidence="1">Cell inner membrane</location>
        <topology evidence="1">Multi-pass membrane protein</topology>
    </subcellularLocation>
    <subcellularLocation>
        <location evidence="11">Cell membrane</location>
        <topology evidence="11">Multi-pass membrane protein</topology>
    </subcellularLocation>
</comment>
<evidence type="ECO:0000313" key="13">
    <source>
        <dbReference type="EMBL" id="AJI77654.1"/>
    </source>
</evidence>
<keyword evidence="8 12" id="KW-1133">Transmembrane helix</keyword>
<evidence type="ECO:0000256" key="3">
    <source>
        <dbReference type="ARBA" id="ARBA00011358"/>
    </source>
</evidence>
<evidence type="ECO:0000256" key="11">
    <source>
        <dbReference type="RuleBase" id="RU003942"/>
    </source>
</evidence>
<evidence type="ECO:0000256" key="10">
    <source>
        <dbReference type="ARBA" id="ARBA00023251"/>
    </source>
</evidence>
<dbReference type="GO" id="GO:1903711">
    <property type="term" value="P:spermidine transmembrane transport"/>
    <property type="evidence" value="ECO:0007669"/>
    <property type="project" value="TreeGrafter"/>
</dbReference>
<evidence type="ECO:0000256" key="12">
    <source>
        <dbReference type="SAM" id="Phobius"/>
    </source>
</evidence>
<dbReference type="PANTHER" id="PTHR30561">
    <property type="entry name" value="SMR FAMILY PROTON-DEPENDENT DRUG EFFLUX TRANSPORTER SUGE"/>
    <property type="match status" value="1"/>
</dbReference>
<dbReference type="Proteomes" id="UP000031890">
    <property type="component" value="Chromosome"/>
</dbReference>
<organism evidence="13 14">
    <name type="scientific">Corynebacterium singulare</name>
    <dbReference type="NCBI Taxonomy" id="161899"/>
    <lineage>
        <taxon>Bacteria</taxon>
        <taxon>Bacillati</taxon>
        <taxon>Actinomycetota</taxon>
        <taxon>Actinomycetes</taxon>
        <taxon>Mycobacteriales</taxon>
        <taxon>Corynebacteriaceae</taxon>
        <taxon>Corynebacterium</taxon>
    </lineage>
</organism>
<dbReference type="GO" id="GO:0046677">
    <property type="term" value="P:response to antibiotic"/>
    <property type="evidence" value="ECO:0007669"/>
    <property type="project" value="UniProtKB-KW"/>
</dbReference>
<gene>
    <name evidence="13" type="ORF">CSING_00425</name>
</gene>
<dbReference type="OrthoDB" id="3175079at2"/>
<keyword evidence="9 12" id="KW-0472">Membrane</keyword>
<feature type="transmembrane region" description="Helical" evidence="12">
    <location>
        <begin position="55"/>
        <end position="77"/>
    </location>
</feature>
<keyword evidence="6" id="KW-0997">Cell inner membrane</keyword>
<proteinExistence type="inferred from homology"/>
<dbReference type="STRING" id="161899.CSING_00425"/>
<dbReference type="AlphaFoldDB" id="A0A0B6EXJ2"/>